<evidence type="ECO:0000313" key="2">
    <source>
        <dbReference type="Proteomes" id="UP001595900"/>
    </source>
</evidence>
<proteinExistence type="predicted"/>
<dbReference type="RefSeq" id="WP_390227514.1">
    <property type="nucleotide sequence ID" value="NZ_JBHSCN010000003.1"/>
</dbReference>
<protein>
    <submittedName>
        <fullName evidence="1">Uncharacterized protein</fullName>
    </submittedName>
</protein>
<sequence length="105" mass="11408">MSGTTDDEARGRLIARLHPAGVGISGVPPINAGFLFPRRSDIYERGLVVSALGSEQFIARTAITGITRTWPFNITISWFDGDAVVSAFRRKRLIATLASAGYEVR</sequence>
<name>A0ABV8Q4T2_9MICO</name>
<evidence type="ECO:0000313" key="1">
    <source>
        <dbReference type="EMBL" id="MFC4242643.1"/>
    </source>
</evidence>
<dbReference type="EMBL" id="JBHSCN010000003">
    <property type="protein sequence ID" value="MFC4242643.1"/>
    <property type="molecule type" value="Genomic_DNA"/>
</dbReference>
<reference evidence="2" key="1">
    <citation type="journal article" date="2019" name="Int. J. Syst. Evol. Microbiol.">
        <title>The Global Catalogue of Microorganisms (GCM) 10K type strain sequencing project: providing services to taxonomists for standard genome sequencing and annotation.</title>
        <authorList>
            <consortium name="The Broad Institute Genomics Platform"/>
            <consortium name="The Broad Institute Genome Sequencing Center for Infectious Disease"/>
            <person name="Wu L."/>
            <person name="Ma J."/>
        </authorList>
    </citation>
    <scope>NUCLEOTIDE SEQUENCE [LARGE SCALE GENOMIC DNA]</scope>
    <source>
        <strain evidence="2">CGMCC 1.10363</strain>
    </source>
</reference>
<organism evidence="1 2">
    <name type="scientific">Gryllotalpicola reticulitermitis</name>
    <dbReference type="NCBI Taxonomy" id="1184153"/>
    <lineage>
        <taxon>Bacteria</taxon>
        <taxon>Bacillati</taxon>
        <taxon>Actinomycetota</taxon>
        <taxon>Actinomycetes</taxon>
        <taxon>Micrococcales</taxon>
        <taxon>Microbacteriaceae</taxon>
        <taxon>Gryllotalpicola</taxon>
    </lineage>
</organism>
<keyword evidence="2" id="KW-1185">Reference proteome</keyword>
<gene>
    <name evidence="1" type="ORF">ACFOYW_04595</name>
</gene>
<dbReference type="Proteomes" id="UP001595900">
    <property type="component" value="Unassembled WGS sequence"/>
</dbReference>
<comment type="caution">
    <text evidence="1">The sequence shown here is derived from an EMBL/GenBank/DDBJ whole genome shotgun (WGS) entry which is preliminary data.</text>
</comment>
<accession>A0ABV8Q4T2</accession>